<dbReference type="SMART" id="SM00332">
    <property type="entry name" value="PP2Cc"/>
    <property type="match status" value="1"/>
</dbReference>
<dbReference type="SUPFAM" id="SSF81606">
    <property type="entry name" value="PP2C-like"/>
    <property type="match status" value="1"/>
</dbReference>
<dbReference type="InterPro" id="IPR036457">
    <property type="entry name" value="PPM-type-like_dom_sf"/>
</dbReference>
<dbReference type="PROSITE" id="PS01032">
    <property type="entry name" value="PPM_1"/>
    <property type="match status" value="1"/>
</dbReference>
<dbReference type="EMBL" id="JACGWJ010000013">
    <property type="protein sequence ID" value="KAL0379064.1"/>
    <property type="molecule type" value="Genomic_DNA"/>
</dbReference>
<feature type="domain" description="PPM-type phosphatase" evidence="10">
    <location>
        <begin position="81"/>
        <end position="234"/>
    </location>
</feature>
<evidence type="ECO:0000256" key="8">
    <source>
        <dbReference type="ARBA" id="ARBA00023211"/>
    </source>
</evidence>
<dbReference type="EC" id="3.1.3.16" evidence="3"/>
<reference evidence="11" key="2">
    <citation type="journal article" date="2024" name="Plant">
        <title>Genomic evolution and insights into agronomic trait innovations of Sesamum species.</title>
        <authorList>
            <person name="Miao H."/>
            <person name="Wang L."/>
            <person name="Qu L."/>
            <person name="Liu H."/>
            <person name="Sun Y."/>
            <person name="Le M."/>
            <person name="Wang Q."/>
            <person name="Wei S."/>
            <person name="Zheng Y."/>
            <person name="Lin W."/>
            <person name="Duan Y."/>
            <person name="Cao H."/>
            <person name="Xiong S."/>
            <person name="Wang X."/>
            <person name="Wei L."/>
            <person name="Li C."/>
            <person name="Ma Q."/>
            <person name="Ju M."/>
            <person name="Zhao R."/>
            <person name="Li G."/>
            <person name="Mu C."/>
            <person name="Tian Q."/>
            <person name="Mei H."/>
            <person name="Zhang T."/>
            <person name="Gao T."/>
            <person name="Zhang H."/>
        </authorList>
    </citation>
    <scope>NUCLEOTIDE SEQUENCE</scope>
    <source>
        <strain evidence="11">G02</strain>
    </source>
</reference>
<comment type="caution">
    <text evidence="11">The sequence shown here is derived from an EMBL/GenBank/DDBJ whole genome shotgun (WGS) entry which is preliminary data.</text>
</comment>
<evidence type="ECO:0000256" key="7">
    <source>
        <dbReference type="ARBA" id="ARBA00022912"/>
    </source>
</evidence>
<evidence type="ECO:0000256" key="5">
    <source>
        <dbReference type="ARBA" id="ARBA00022801"/>
    </source>
</evidence>
<name>A0AAW2RGC4_SESRA</name>
<dbReference type="PANTHER" id="PTHR13832">
    <property type="entry name" value="PROTEIN PHOSPHATASE 2C"/>
    <property type="match status" value="1"/>
</dbReference>
<gene>
    <name evidence="11" type="ORF">Sradi_3211900</name>
</gene>
<dbReference type="GO" id="GO:0004722">
    <property type="term" value="F:protein serine/threonine phosphatase activity"/>
    <property type="evidence" value="ECO:0007669"/>
    <property type="project" value="UniProtKB-EC"/>
</dbReference>
<comment type="cofactor">
    <cofactor evidence="2">
        <name>Mg(2+)</name>
        <dbReference type="ChEBI" id="CHEBI:18420"/>
    </cofactor>
</comment>
<evidence type="ECO:0000256" key="3">
    <source>
        <dbReference type="ARBA" id="ARBA00013081"/>
    </source>
</evidence>
<dbReference type="Gene3D" id="3.60.40.10">
    <property type="entry name" value="PPM-type phosphatase domain"/>
    <property type="match status" value="1"/>
</dbReference>
<dbReference type="CDD" id="cd00143">
    <property type="entry name" value="PP2Cc"/>
    <property type="match status" value="1"/>
</dbReference>
<reference evidence="11" key="1">
    <citation type="submission" date="2020-06" db="EMBL/GenBank/DDBJ databases">
        <authorList>
            <person name="Li T."/>
            <person name="Hu X."/>
            <person name="Zhang T."/>
            <person name="Song X."/>
            <person name="Zhang H."/>
            <person name="Dai N."/>
            <person name="Sheng W."/>
            <person name="Hou X."/>
            <person name="Wei L."/>
        </authorList>
    </citation>
    <scope>NUCLEOTIDE SEQUENCE</scope>
    <source>
        <strain evidence="11">G02</strain>
        <tissue evidence="11">Leaf</tissue>
    </source>
</reference>
<dbReference type="PROSITE" id="PS51746">
    <property type="entry name" value="PPM_2"/>
    <property type="match status" value="1"/>
</dbReference>
<keyword evidence="6" id="KW-0460">Magnesium</keyword>
<dbReference type="InterPro" id="IPR001932">
    <property type="entry name" value="PPM-type_phosphatase-like_dom"/>
</dbReference>
<organism evidence="11">
    <name type="scientific">Sesamum radiatum</name>
    <name type="common">Black benniseed</name>
    <dbReference type="NCBI Taxonomy" id="300843"/>
    <lineage>
        <taxon>Eukaryota</taxon>
        <taxon>Viridiplantae</taxon>
        <taxon>Streptophyta</taxon>
        <taxon>Embryophyta</taxon>
        <taxon>Tracheophyta</taxon>
        <taxon>Spermatophyta</taxon>
        <taxon>Magnoliopsida</taxon>
        <taxon>eudicotyledons</taxon>
        <taxon>Gunneridae</taxon>
        <taxon>Pentapetalae</taxon>
        <taxon>asterids</taxon>
        <taxon>lamiids</taxon>
        <taxon>Lamiales</taxon>
        <taxon>Pedaliaceae</taxon>
        <taxon>Sesamum</taxon>
    </lineage>
</organism>
<keyword evidence="4" id="KW-0479">Metal-binding</keyword>
<dbReference type="InterPro" id="IPR015655">
    <property type="entry name" value="PP2C"/>
</dbReference>
<protein>
    <recommendedName>
        <fullName evidence="3">protein-serine/threonine phosphatase</fullName>
        <ecNumber evidence="3">3.1.3.16</ecNumber>
    </recommendedName>
</protein>
<evidence type="ECO:0000313" key="11">
    <source>
        <dbReference type="EMBL" id="KAL0379064.1"/>
    </source>
</evidence>
<dbReference type="PANTHER" id="PTHR13832:SF839">
    <property type="entry name" value="PROTEIN PHOSPHATASE 2C 47-RELATED"/>
    <property type="match status" value="1"/>
</dbReference>
<dbReference type="AlphaFoldDB" id="A0AAW2RGC4"/>
<evidence type="ECO:0000256" key="2">
    <source>
        <dbReference type="ARBA" id="ARBA00001946"/>
    </source>
</evidence>
<keyword evidence="7 9" id="KW-0904">Protein phosphatase</keyword>
<evidence type="ECO:0000256" key="6">
    <source>
        <dbReference type="ARBA" id="ARBA00022842"/>
    </source>
</evidence>
<evidence type="ECO:0000259" key="10">
    <source>
        <dbReference type="PROSITE" id="PS51746"/>
    </source>
</evidence>
<dbReference type="Pfam" id="PF00481">
    <property type="entry name" value="PP2C"/>
    <property type="match status" value="1"/>
</dbReference>
<evidence type="ECO:0000256" key="9">
    <source>
        <dbReference type="RuleBase" id="RU003465"/>
    </source>
</evidence>
<dbReference type="GO" id="GO:0046872">
    <property type="term" value="F:metal ion binding"/>
    <property type="evidence" value="ECO:0007669"/>
    <property type="project" value="UniProtKB-KW"/>
</dbReference>
<keyword evidence="5 9" id="KW-0378">Hydrolase</keyword>
<keyword evidence="8" id="KW-0464">Manganese</keyword>
<evidence type="ECO:0000256" key="1">
    <source>
        <dbReference type="ARBA" id="ARBA00001936"/>
    </source>
</evidence>
<dbReference type="InterPro" id="IPR000222">
    <property type="entry name" value="PP2C_BS"/>
</dbReference>
<accession>A0AAW2RGC4</accession>
<proteinExistence type="inferred from homology"/>
<sequence length="234" mass="25126">MALVADTTPCQGKLENGLGKENGKKSEEECNDLGQAKVARPPLMRHCISHATLADPYALECPTGNGVKSLGKDSGFVPMFRSGSCSEMGPKTYMEDEYICVDNLSDHLGTPNAFPSAGAFYGVFDGHGGRDAASFTRKNILKFITEDFHFPEGVKRALKNAFVKADHALADAKNLDHSSGTTALTALILGRTMIIANAGDSRAVLGKRGRAIELSKDHKPNCTSERLRIEKLGV</sequence>
<comment type="similarity">
    <text evidence="9">Belongs to the PP2C family.</text>
</comment>
<evidence type="ECO:0000256" key="4">
    <source>
        <dbReference type="ARBA" id="ARBA00022723"/>
    </source>
</evidence>
<comment type="cofactor">
    <cofactor evidence="1">
        <name>Mn(2+)</name>
        <dbReference type="ChEBI" id="CHEBI:29035"/>
    </cofactor>
</comment>